<evidence type="ECO:0000313" key="2">
    <source>
        <dbReference type="Proteomes" id="UP000599024"/>
    </source>
</evidence>
<proteinExistence type="predicted"/>
<organism evidence="1 2">
    <name type="scientific">Candidatus Desulfatifera sulfidica</name>
    <dbReference type="NCBI Taxonomy" id="2841691"/>
    <lineage>
        <taxon>Bacteria</taxon>
        <taxon>Pseudomonadati</taxon>
        <taxon>Thermodesulfobacteriota</taxon>
        <taxon>Desulfobulbia</taxon>
        <taxon>Desulfobulbales</taxon>
        <taxon>Desulfobulbaceae</taxon>
        <taxon>Candidatus Desulfatifera</taxon>
    </lineage>
</organism>
<dbReference type="AlphaFoldDB" id="A0A8J6T9B2"/>
<protein>
    <submittedName>
        <fullName evidence="1">Uncharacterized protein</fullName>
    </submittedName>
</protein>
<sequence length="48" mass="5569">MPIDEDWTEYTLVRTFSNPQGSKVRYKAELTGTVLTYPRIHTLVATLR</sequence>
<evidence type="ECO:0000313" key="1">
    <source>
        <dbReference type="EMBL" id="MBC8207698.1"/>
    </source>
</evidence>
<reference evidence="1 2" key="1">
    <citation type="submission" date="2020-08" db="EMBL/GenBank/DDBJ databases">
        <title>Bridging the membrane lipid divide: bacteria of the FCB group superphylum have the potential to synthesize archaeal ether lipids.</title>
        <authorList>
            <person name="Villanueva L."/>
            <person name="Von Meijenfeldt F.A.B."/>
            <person name="Westbye A.B."/>
            <person name="Yadav S."/>
            <person name="Hopmans E.C."/>
            <person name="Dutilh B.E."/>
            <person name="Sinninghe Damste J.S."/>
        </authorList>
    </citation>
    <scope>NUCLEOTIDE SEQUENCE [LARGE SCALE GENOMIC DNA]</scope>
    <source>
        <strain evidence="1">NIOZ-UU81</strain>
    </source>
</reference>
<dbReference type="Proteomes" id="UP000599024">
    <property type="component" value="Unassembled WGS sequence"/>
</dbReference>
<dbReference type="EMBL" id="JACNLK010000011">
    <property type="protein sequence ID" value="MBC8207698.1"/>
    <property type="molecule type" value="Genomic_DNA"/>
</dbReference>
<gene>
    <name evidence="1" type="ORF">H8E79_00815</name>
</gene>
<comment type="caution">
    <text evidence="1">The sequence shown here is derived from an EMBL/GenBank/DDBJ whole genome shotgun (WGS) entry which is preliminary data.</text>
</comment>
<name>A0A8J6T9B2_9BACT</name>
<accession>A0A8J6T9B2</accession>